<feature type="transmembrane region" description="Helical" evidence="1">
    <location>
        <begin position="174"/>
        <end position="196"/>
    </location>
</feature>
<sequence length="246" mass="27650">MKNKSLILFMVGIIIILNGYELYSKFGYLFYPESYNYLASASTARLYTSLDDIIFILGALFIGISIYMFIKSRYSIPKLKHFYPILAIYTIILMVEGGMVHIMPSGYKYPHYLTSVYGLPMFTPNFLFYESHIIGIYIYPFQVLSLIGASILGSSIFAFSIMGLKLKKATPLSLVGAIGVCPACATGTFFGLVIGASPFLSSFYLNQIYGSTFNEIILSVISIALLLGIFLYMIRKNKITFKYFKN</sequence>
<feature type="transmembrane region" description="Helical" evidence="1">
    <location>
        <begin position="136"/>
        <end position="162"/>
    </location>
</feature>
<evidence type="ECO:0000313" key="3">
    <source>
        <dbReference type="Proteomes" id="UP000014660"/>
    </source>
</evidence>
<dbReference type="RefSeq" id="WP_009886267.1">
    <property type="nucleotide sequence ID" value="NC_021592.1"/>
</dbReference>
<protein>
    <submittedName>
        <fullName evidence="2">Uncharacterized protein</fullName>
    </submittedName>
</protein>
<feature type="transmembrane region" description="Helical" evidence="1">
    <location>
        <begin position="53"/>
        <end position="70"/>
    </location>
</feature>
<keyword evidence="1" id="KW-1133">Transmembrane helix</keyword>
<feature type="transmembrane region" description="Helical" evidence="1">
    <location>
        <begin position="216"/>
        <end position="234"/>
    </location>
</feature>
<name>S0ANA0_FERAC</name>
<gene>
    <name evidence="2" type="ORF">FACI_IFERC00001G0247</name>
</gene>
<keyword evidence="1" id="KW-0472">Membrane</keyword>
<reference evidence="2 3" key="1">
    <citation type="journal article" date="2007" name="Proc. Natl. Acad. Sci. U.S.A.">
        <title>Genome dynamics in a natural archaeal population.</title>
        <authorList>
            <person name="Allen E.E."/>
            <person name="Tyson G.W."/>
            <person name="Whitaker R.J."/>
            <person name="Detter J.C."/>
            <person name="Richardson P.M."/>
            <person name="Banfield J.F."/>
        </authorList>
    </citation>
    <scope>NUCLEOTIDE SEQUENCE [LARGE SCALE GENOMIC DNA]</scope>
    <source>
        <strain evidence="3">fer1</strain>
    </source>
</reference>
<evidence type="ECO:0000313" key="2">
    <source>
        <dbReference type="EMBL" id="AGO60227.1"/>
    </source>
</evidence>
<dbReference type="GeneID" id="16024392"/>
<feature type="transmembrane region" description="Helical" evidence="1">
    <location>
        <begin position="82"/>
        <end position="103"/>
    </location>
</feature>
<keyword evidence="3" id="KW-1185">Reference proteome</keyword>
<feature type="transmembrane region" description="Helical" evidence="1">
    <location>
        <begin position="7"/>
        <end position="23"/>
    </location>
</feature>
<dbReference type="Proteomes" id="UP000014660">
    <property type="component" value="Chromosome"/>
</dbReference>
<accession>S0ANA0</accession>
<organism evidence="2 3">
    <name type="scientific">Ferroplasma acidarmanus Fer1</name>
    <dbReference type="NCBI Taxonomy" id="333146"/>
    <lineage>
        <taxon>Archaea</taxon>
        <taxon>Methanobacteriati</taxon>
        <taxon>Thermoplasmatota</taxon>
        <taxon>Thermoplasmata</taxon>
        <taxon>Thermoplasmatales</taxon>
        <taxon>Ferroplasmaceae</taxon>
        <taxon>Ferroplasma</taxon>
    </lineage>
</organism>
<dbReference type="AlphaFoldDB" id="S0ANA0"/>
<proteinExistence type="predicted"/>
<evidence type="ECO:0000256" key="1">
    <source>
        <dbReference type="SAM" id="Phobius"/>
    </source>
</evidence>
<dbReference type="EMBL" id="CP004145">
    <property type="protein sequence ID" value="AGO60227.1"/>
    <property type="molecule type" value="Genomic_DNA"/>
</dbReference>
<dbReference type="HOGENOM" id="CLU_1127047_0_0_2"/>
<dbReference type="KEGG" id="fac:FACI_IFERC01G0247"/>
<keyword evidence="1" id="KW-0812">Transmembrane</keyword>